<gene>
    <name evidence="11" type="ORF">NQ318_010938</name>
</gene>
<evidence type="ECO:0000256" key="2">
    <source>
        <dbReference type="ARBA" id="ARBA00008055"/>
    </source>
</evidence>
<comment type="function">
    <text evidence="7">Catalyzes an early step in the biosynthesis of tetrapyrroles. Binds two molecules of 5-aminolevulinate per subunit, each at a distinct site, and catalyzes their condensation to form porphobilinogen.</text>
</comment>
<dbReference type="Gene3D" id="3.20.20.70">
    <property type="entry name" value="Aldolase class I"/>
    <property type="match status" value="1"/>
</dbReference>
<protein>
    <recommendedName>
        <fullName evidence="3">porphobilinogen synthase</fullName>
        <ecNumber evidence="3">4.2.1.24</ecNumber>
    </recommendedName>
    <alternativeName>
        <fullName evidence="9">Porphobilinogen synthase</fullName>
    </alternativeName>
</protein>
<dbReference type="GO" id="GO:0005829">
    <property type="term" value="C:cytosol"/>
    <property type="evidence" value="ECO:0007669"/>
    <property type="project" value="TreeGrafter"/>
</dbReference>
<evidence type="ECO:0000313" key="11">
    <source>
        <dbReference type="EMBL" id="KAJ8936911.1"/>
    </source>
</evidence>
<dbReference type="PANTHER" id="PTHR11458">
    <property type="entry name" value="DELTA-AMINOLEVULINIC ACID DEHYDRATASE"/>
    <property type="match status" value="1"/>
</dbReference>
<dbReference type="AlphaFoldDB" id="A0AAV8XDV1"/>
<evidence type="ECO:0000256" key="9">
    <source>
        <dbReference type="ARBA" id="ARBA00032837"/>
    </source>
</evidence>
<keyword evidence="5" id="KW-0456">Lyase</keyword>
<dbReference type="EMBL" id="JAPWTK010000703">
    <property type="protein sequence ID" value="KAJ8936911.1"/>
    <property type="molecule type" value="Genomic_DNA"/>
</dbReference>
<dbReference type="SMART" id="SM01004">
    <property type="entry name" value="ALAD"/>
    <property type="match status" value="1"/>
</dbReference>
<dbReference type="SUPFAM" id="SSF51569">
    <property type="entry name" value="Aldolase"/>
    <property type="match status" value="1"/>
</dbReference>
<evidence type="ECO:0000256" key="7">
    <source>
        <dbReference type="ARBA" id="ARBA00025628"/>
    </source>
</evidence>
<comment type="pathway">
    <text evidence="1">Porphyrin-containing compound metabolism; protoporphyrin-IX biosynthesis; coproporphyrinogen-III from 5-aminolevulinate: step 1/4.</text>
</comment>
<dbReference type="GO" id="GO:0006783">
    <property type="term" value="P:heme biosynthetic process"/>
    <property type="evidence" value="ECO:0007669"/>
    <property type="project" value="UniProtKB-KW"/>
</dbReference>
<comment type="catalytic activity">
    <reaction evidence="10">
        <text>2 5-aminolevulinate = porphobilinogen + 2 H2O + H(+)</text>
        <dbReference type="Rhea" id="RHEA:24064"/>
        <dbReference type="ChEBI" id="CHEBI:15377"/>
        <dbReference type="ChEBI" id="CHEBI:15378"/>
        <dbReference type="ChEBI" id="CHEBI:58126"/>
        <dbReference type="ChEBI" id="CHEBI:356416"/>
        <dbReference type="EC" id="4.2.1.24"/>
    </reaction>
</comment>
<evidence type="ECO:0000256" key="8">
    <source>
        <dbReference type="ARBA" id="ARBA00025861"/>
    </source>
</evidence>
<evidence type="ECO:0000256" key="10">
    <source>
        <dbReference type="ARBA" id="ARBA00047651"/>
    </source>
</evidence>
<dbReference type="EC" id="4.2.1.24" evidence="3"/>
<sequence>MTQKSTFTVEKINILQSSIFSQTLRDWQGLKCDITAKNLMYPLFIVEDDDVVQPIGSMPGVSRFGINKLRAHLEPIMQNGLTSVLLFGVIDRLSKDDNATNADSKENPVVRALPKLRQWFPNLTIACDVCLCPYSSHGHCGILFPDGTINNPASIERISEVALSYAKAGMQQNRSLLLETANATNCLPRVQVWPSEPQTGTCPKGRTC</sequence>
<keyword evidence="4" id="KW-0350">Heme biosynthesis</keyword>
<evidence type="ECO:0000313" key="12">
    <source>
        <dbReference type="Proteomes" id="UP001162162"/>
    </source>
</evidence>
<proteinExistence type="inferred from homology"/>
<dbReference type="PANTHER" id="PTHR11458:SF0">
    <property type="entry name" value="DELTA-AMINOLEVULINIC ACID DEHYDRATASE"/>
    <property type="match status" value="1"/>
</dbReference>
<dbReference type="Pfam" id="PF00490">
    <property type="entry name" value="ALAD"/>
    <property type="match status" value="1"/>
</dbReference>
<name>A0AAV8XDV1_9CUCU</name>
<dbReference type="GO" id="GO:0004655">
    <property type="term" value="F:porphobilinogen synthase activity"/>
    <property type="evidence" value="ECO:0007669"/>
    <property type="project" value="UniProtKB-EC"/>
</dbReference>
<reference evidence="11" key="1">
    <citation type="journal article" date="2023" name="Insect Mol. Biol.">
        <title>Genome sequencing provides insights into the evolution of gene families encoding plant cell wall-degrading enzymes in longhorned beetles.</title>
        <authorList>
            <person name="Shin N.R."/>
            <person name="Okamura Y."/>
            <person name="Kirsch R."/>
            <person name="Pauchet Y."/>
        </authorList>
    </citation>
    <scope>NUCLEOTIDE SEQUENCE</scope>
    <source>
        <strain evidence="11">AMC_N1</strain>
    </source>
</reference>
<keyword evidence="6" id="KW-0627">Porphyrin biosynthesis</keyword>
<evidence type="ECO:0000256" key="3">
    <source>
        <dbReference type="ARBA" id="ARBA00012053"/>
    </source>
</evidence>
<keyword evidence="12" id="KW-1185">Reference proteome</keyword>
<comment type="similarity">
    <text evidence="2">Belongs to the ALAD family.</text>
</comment>
<comment type="subunit">
    <text evidence="8">Homooctamer; active form. Homohexamer; low activity form.</text>
</comment>
<evidence type="ECO:0000256" key="4">
    <source>
        <dbReference type="ARBA" id="ARBA00023133"/>
    </source>
</evidence>
<dbReference type="InterPro" id="IPR013785">
    <property type="entry name" value="Aldolase_TIM"/>
</dbReference>
<organism evidence="11 12">
    <name type="scientific">Aromia moschata</name>
    <dbReference type="NCBI Taxonomy" id="1265417"/>
    <lineage>
        <taxon>Eukaryota</taxon>
        <taxon>Metazoa</taxon>
        <taxon>Ecdysozoa</taxon>
        <taxon>Arthropoda</taxon>
        <taxon>Hexapoda</taxon>
        <taxon>Insecta</taxon>
        <taxon>Pterygota</taxon>
        <taxon>Neoptera</taxon>
        <taxon>Endopterygota</taxon>
        <taxon>Coleoptera</taxon>
        <taxon>Polyphaga</taxon>
        <taxon>Cucujiformia</taxon>
        <taxon>Chrysomeloidea</taxon>
        <taxon>Cerambycidae</taxon>
        <taxon>Cerambycinae</taxon>
        <taxon>Callichromatini</taxon>
        <taxon>Aromia</taxon>
    </lineage>
</organism>
<accession>A0AAV8XDV1</accession>
<dbReference type="Proteomes" id="UP001162162">
    <property type="component" value="Unassembled WGS sequence"/>
</dbReference>
<dbReference type="GO" id="GO:0008270">
    <property type="term" value="F:zinc ion binding"/>
    <property type="evidence" value="ECO:0007669"/>
    <property type="project" value="TreeGrafter"/>
</dbReference>
<evidence type="ECO:0000256" key="6">
    <source>
        <dbReference type="ARBA" id="ARBA00023244"/>
    </source>
</evidence>
<dbReference type="InterPro" id="IPR001731">
    <property type="entry name" value="ALAD"/>
</dbReference>
<evidence type="ECO:0000256" key="5">
    <source>
        <dbReference type="ARBA" id="ARBA00023239"/>
    </source>
</evidence>
<evidence type="ECO:0000256" key="1">
    <source>
        <dbReference type="ARBA" id="ARBA00004694"/>
    </source>
</evidence>
<comment type="caution">
    <text evidence="11">The sequence shown here is derived from an EMBL/GenBank/DDBJ whole genome shotgun (WGS) entry which is preliminary data.</text>
</comment>